<accession>A0A453RQ22</accession>
<dbReference type="Proteomes" id="UP000015105">
    <property type="component" value="Chromosome 7D"/>
</dbReference>
<reference evidence="3" key="2">
    <citation type="journal article" date="2017" name="Nat. Plants">
        <title>The Aegilops tauschii genome reveals multiple impacts of transposons.</title>
        <authorList>
            <person name="Zhao G."/>
            <person name="Zou C."/>
            <person name="Li K."/>
            <person name="Wang K."/>
            <person name="Li T."/>
            <person name="Gao L."/>
            <person name="Zhang X."/>
            <person name="Wang H."/>
            <person name="Yang Z."/>
            <person name="Liu X."/>
            <person name="Jiang W."/>
            <person name="Mao L."/>
            <person name="Kong X."/>
            <person name="Jiao Y."/>
            <person name="Jia J."/>
        </authorList>
    </citation>
    <scope>NUCLEOTIDE SEQUENCE [LARGE SCALE GENOMIC DNA]</scope>
    <source>
        <strain evidence="3">cv. AL8/78</strain>
    </source>
</reference>
<feature type="region of interest" description="Disordered" evidence="1">
    <location>
        <begin position="17"/>
        <end position="77"/>
    </location>
</feature>
<organism evidence="2 3">
    <name type="scientific">Aegilops tauschii subsp. strangulata</name>
    <name type="common">Goatgrass</name>
    <dbReference type="NCBI Taxonomy" id="200361"/>
    <lineage>
        <taxon>Eukaryota</taxon>
        <taxon>Viridiplantae</taxon>
        <taxon>Streptophyta</taxon>
        <taxon>Embryophyta</taxon>
        <taxon>Tracheophyta</taxon>
        <taxon>Spermatophyta</taxon>
        <taxon>Magnoliopsida</taxon>
        <taxon>Liliopsida</taxon>
        <taxon>Poales</taxon>
        <taxon>Poaceae</taxon>
        <taxon>BOP clade</taxon>
        <taxon>Pooideae</taxon>
        <taxon>Triticodae</taxon>
        <taxon>Triticeae</taxon>
        <taxon>Triticinae</taxon>
        <taxon>Aegilops</taxon>
    </lineage>
</organism>
<dbReference type="PANTHER" id="PTHR21530">
    <property type="entry name" value="PHEROMONE SHUTDOWN PROTEIN"/>
    <property type="match status" value="1"/>
</dbReference>
<evidence type="ECO:0000313" key="3">
    <source>
        <dbReference type="Proteomes" id="UP000015105"/>
    </source>
</evidence>
<dbReference type="PANTHER" id="PTHR21530:SF0">
    <property type="entry name" value="TRAB FAMILY PROTEIN"/>
    <property type="match status" value="1"/>
</dbReference>
<keyword evidence="3" id="KW-1185">Reference proteome</keyword>
<protein>
    <submittedName>
        <fullName evidence="2">Uncharacterized protein</fullName>
    </submittedName>
</protein>
<reference evidence="2" key="4">
    <citation type="submission" date="2019-03" db="UniProtKB">
        <authorList>
            <consortium name="EnsemblPlants"/>
        </authorList>
    </citation>
    <scope>IDENTIFICATION</scope>
</reference>
<name>A0A453RQ22_AEGTS</name>
<dbReference type="Gramene" id="AET7Gv20659300.9">
    <property type="protein sequence ID" value="AET7Gv20659300.9"/>
    <property type="gene ID" value="AET7Gv20659300"/>
</dbReference>
<feature type="compositionally biased region" description="Low complexity" evidence="1">
    <location>
        <begin position="41"/>
        <end position="75"/>
    </location>
</feature>
<proteinExistence type="predicted"/>
<sequence length="261" mass="28922">RRTQRWLGWSSPAHWYASRGGGSGRCRRGGRRTSLSPRTCGSSGPRTSPRSPPTRSSACSVPSAPTTSSSNSAGAVPLLQSRDHVRFRRRLRRAAVEIQHVLARRRQVLRSRQPEHQPGYVPPEIPRTNGTLLISWPSCWDDAGGQSALALRLLLAVFSSKISSGANRPFGEEFRAARRVSEDIGAQLVLGDRPIEITLERALKSLSWDEKTKLVISLFRGITSTTDMPQDEKAAVSPYELYEKLSSSYPSLLQPLVHERD</sequence>
<reference evidence="3" key="1">
    <citation type="journal article" date="2014" name="Science">
        <title>Ancient hybridizations among the ancestral genomes of bread wheat.</title>
        <authorList>
            <consortium name="International Wheat Genome Sequencing Consortium,"/>
            <person name="Marcussen T."/>
            <person name="Sandve S.R."/>
            <person name="Heier L."/>
            <person name="Spannagl M."/>
            <person name="Pfeifer M."/>
            <person name="Jakobsen K.S."/>
            <person name="Wulff B.B."/>
            <person name="Steuernagel B."/>
            <person name="Mayer K.F."/>
            <person name="Olsen O.A."/>
        </authorList>
    </citation>
    <scope>NUCLEOTIDE SEQUENCE [LARGE SCALE GENOMIC DNA]</scope>
    <source>
        <strain evidence="3">cv. AL8/78</strain>
    </source>
</reference>
<reference evidence="2" key="5">
    <citation type="journal article" date="2021" name="G3 (Bethesda)">
        <title>Aegilops tauschii genome assembly Aet v5.0 features greater sequence contiguity and improved annotation.</title>
        <authorList>
            <person name="Wang L."/>
            <person name="Zhu T."/>
            <person name="Rodriguez J.C."/>
            <person name="Deal K.R."/>
            <person name="Dubcovsky J."/>
            <person name="McGuire P.E."/>
            <person name="Lux T."/>
            <person name="Spannagl M."/>
            <person name="Mayer K.F.X."/>
            <person name="Baldrich P."/>
            <person name="Meyers B.C."/>
            <person name="Huo N."/>
            <person name="Gu Y.Q."/>
            <person name="Zhou H."/>
            <person name="Devos K.M."/>
            <person name="Bennetzen J.L."/>
            <person name="Unver T."/>
            <person name="Budak H."/>
            <person name="Gulick P.J."/>
            <person name="Galiba G."/>
            <person name="Kalapos B."/>
            <person name="Nelson D.R."/>
            <person name="Li P."/>
            <person name="You F.M."/>
            <person name="Luo M.C."/>
            <person name="Dvorak J."/>
        </authorList>
    </citation>
    <scope>NUCLEOTIDE SEQUENCE [LARGE SCALE GENOMIC DNA]</scope>
    <source>
        <strain evidence="2">cv. AL8/78</strain>
    </source>
</reference>
<dbReference type="AlphaFoldDB" id="A0A453RQ22"/>
<dbReference type="EnsemblPlants" id="AET7Gv20659300.9">
    <property type="protein sequence ID" value="AET7Gv20659300.9"/>
    <property type="gene ID" value="AET7Gv20659300"/>
</dbReference>
<evidence type="ECO:0000256" key="1">
    <source>
        <dbReference type="SAM" id="MobiDB-lite"/>
    </source>
</evidence>
<evidence type="ECO:0000313" key="2">
    <source>
        <dbReference type="EnsemblPlants" id="AET7Gv20659300.9"/>
    </source>
</evidence>
<reference evidence="2" key="3">
    <citation type="journal article" date="2017" name="Nature">
        <title>Genome sequence of the progenitor of the wheat D genome Aegilops tauschii.</title>
        <authorList>
            <person name="Luo M.C."/>
            <person name="Gu Y.Q."/>
            <person name="Puiu D."/>
            <person name="Wang H."/>
            <person name="Twardziok S.O."/>
            <person name="Deal K.R."/>
            <person name="Huo N."/>
            <person name="Zhu T."/>
            <person name="Wang L."/>
            <person name="Wang Y."/>
            <person name="McGuire P.E."/>
            <person name="Liu S."/>
            <person name="Long H."/>
            <person name="Ramasamy R.K."/>
            <person name="Rodriguez J.C."/>
            <person name="Van S.L."/>
            <person name="Yuan L."/>
            <person name="Wang Z."/>
            <person name="Xia Z."/>
            <person name="Xiao L."/>
            <person name="Anderson O.D."/>
            <person name="Ouyang S."/>
            <person name="Liang Y."/>
            <person name="Zimin A.V."/>
            <person name="Pertea G."/>
            <person name="Qi P."/>
            <person name="Bennetzen J.L."/>
            <person name="Dai X."/>
            <person name="Dawson M.W."/>
            <person name="Muller H.G."/>
            <person name="Kugler K."/>
            <person name="Rivarola-Duarte L."/>
            <person name="Spannagl M."/>
            <person name="Mayer K.F.X."/>
            <person name="Lu F.H."/>
            <person name="Bevan M.W."/>
            <person name="Leroy P."/>
            <person name="Li P."/>
            <person name="You F.M."/>
            <person name="Sun Q."/>
            <person name="Liu Z."/>
            <person name="Lyons E."/>
            <person name="Wicker T."/>
            <person name="Salzberg S.L."/>
            <person name="Devos K.M."/>
            <person name="Dvorak J."/>
        </authorList>
    </citation>
    <scope>NUCLEOTIDE SEQUENCE [LARGE SCALE GENOMIC DNA]</scope>
    <source>
        <strain evidence="2">cv. AL8/78</strain>
    </source>
</reference>
<dbReference type="InterPro" id="IPR046345">
    <property type="entry name" value="TraB_PrgY-like"/>
</dbReference>